<dbReference type="PANTHER" id="PTHR31284:SF10">
    <property type="entry name" value="ACID PHOSPHATASE-LIKE PROTEIN"/>
    <property type="match status" value="1"/>
</dbReference>
<comment type="caution">
    <text evidence="4">The sequence shown here is derived from an EMBL/GenBank/DDBJ whole genome shotgun (WGS) entry which is preliminary data.</text>
</comment>
<reference evidence="5" key="1">
    <citation type="submission" date="2023-07" db="EMBL/GenBank/DDBJ databases">
        <title>30 novel species of actinomycetes from the DSMZ collection.</title>
        <authorList>
            <person name="Nouioui I."/>
        </authorList>
    </citation>
    <scope>NUCLEOTIDE SEQUENCE [LARGE SCALE GENOMIC DNA]</scope>
    <source>
        <strain evidence="5">DSM 41982</strain>
    </source>
</reference>
<evidence type="ECO:0000256" key="1">
    <source>
        <dbReference type="ARBA" id="ARBA00022729"/>
    </source>
</evidence>
<dbReference type="Gene3D" id="3.40.50.1000">
    <property type="entry name" value="HAD superfamily/HAD-like"/>
    <property type="match status" value="1"/>
</dbReference>
<dbReference type="PANTHER" id="PTHR31284">
    <property type="entry name" value="ACID PHOSPHATASE-LIKE PROTEIN"/>
    <property type="match status" value="1"/>
</dbReference>
<proteinExistence type="predicted"/>
<organism evidence="4 5">
    <name type="scientific">Streptomyces evansiae</name>
    <dbReference type="NCBI Taxonomy" id="3075535"/>
    <lineage>
        <taxon>Bacteria</taxon>
        <taxon>Bacillati</taxon>
        <taxon>Actinomycetota</taxon>
        <taxon>Actinomycetes</taxon>
        <taxon>Kitasatosporales</taxon>
        <taxon>Streptomycetaceae</taxon>
        <taxon>Streptomyces</taxon>
    </lineage>
</organism>
<dbReference type="Proteomes" id="UP001183607">
    <property type="component" value="Unassembled WGS sequence"/>
</dbReference>
<dbReference type="InterPro" id="IPR036412">
    <property type="entry name" value="HAD-like_sf"/>
</dbReference>
<evidence type="ECO:0000256" key="3">
    <source>
        <dbReference type="SAM" id="SignalP"/>
    </source>
</evidence>
<evidence type="ECO:0000313" key="4">
    <source>
        <dbReference type="EMBL" id="MDT0418668.1"/>
    </source>
</evidence>
<dbReference type="Pfam" id="PF03767">
    <property type="entry name" value="Acid_phosphat_B"/>
    <property type="match status" value="1"/>
</dbReference>
<protein>
    <submittedName>
        <fullName evidence="4">HAD family acid phosphatase</fullName>
    </submittedName>
</protein>
<dbReference type="InterPro" id="IPR014403">
    <property type="entry name" value="APS1/VSP"/>
</dbReference>
<dbReference type="PIRSF" id="PIRSF002674">
    <property type="entry name" value="VSP"/>
    <property type="match status" value="1"/>
</dbReference>
<keyword evidence="1 3" id="KW-0732">Signal</keyword>
<accession>A0ABD5EBC0</accession>
<dbReference type="InterPro" id="IPR005519">
    <property type="entry name" value="Acid_phosphat_B-like"/>
</dbReference>
<dbReference type="InterPro" id="IPR023214">
    <property type="entry name" value="HAD_sf"/>
</dbReference>
<evidence type="ECO:0000313" key="5">
    <source>
        <dbReference type="Proteomes" id="UP001183607"/>
    </source>
</evidence>
<dbReference type="SUPFAM" id="SSF56784">
    <property type="entry name" value="HAD-like"/>
    <property type="match status" value="1"/>
</dbReference>
<sequence>MRKSLKAAGLTAACALAGTLVYGVGAAGAQGNAPHAGHEPQNIGLLTQQIDAYYGAEKQADGTWTASADSDYAKDLARVEKGAKADIRKAAQRYGHGHGHHGAKPAIVLDIDDTALLSFDYERRTNYVYNDATWNAYVDQANRPAVFGMPDLVNYARKQGVEVFFLTGLSEPQRAGAEKNLTKTGYDVPLDAKHLFLKNKTNPPSYLKNCATATSWTCTTVEYKAGTRKYIESRGYRLVGNFGDQQSDLTGGYADKGYKLPNPTYFVE</sequence>
<feature type="signal peptide" evidence="3">
    <location>
        <begin position="1"/>
        <end position="29"/>
    </location>
</feature>
<dbReference type="RefSeq" id="WP_043255565.1">
    <property type="nucleotide sequence ID" value="NZ_JAVRER010000051.1"/>
</dbReference>
<gene>
    <name evidence="4" type="ORF">RM574_24630</name>
</gene>
<name>A0ABD5EBC0_9ACTN</name>
<feature type="chain" id="PRO_5044803436" evidence="3">
    <location>
        <begin position="30"/>
        <end position="268"/>
    </location>
</feature>
<dbReference type="AlphaFoldDB" id="A0ABD5EBC0"/>
<keyword evidence="2" id="KW-0325">Glycoprotein</keyword>
<evidence type="ECO:0000256" key="2">
    <source>
        <dbReference type="ARBA" id="ARBA00023180"/>
    </source>
</evidence>
<dbReference type="EMBL" id="JAVRER010000051">
    <property type="protein sequence ID" value="MDT0418668.1"/>
    <property type="molecule type" value="Genomic_DNA"/>
</dbReference>